<comment type="caution">
    <text evidence="2">The sequence shown here is derived from an EMBL/GenBank/DDBJ whole genome shotgun (WGS) entry which is preliminary data.</text>
</comment>
<feature type="region of interest" description="Disordered" evidence="1">
    <location>
        <begin position="75"/>
        <end position="94"/>
    </location>
</feature>
<name>A0A9X2U232_9BACT</name>
<organism evidence="2 3">
    <name type="scientific">Salinibacter ruber</name>
    <dbReference type="NCBI Taxonomy" id="146919"/>
    <lineage>
        <taxon>Bacteria</taxon>
        <taxon>Pseudomonadati</taxon>
        <taxon>Rhodothermota</taxon>
        <taxon>Rhodothermia</taxon>
        <taxon>Rhodothermales</taxon>
        <taxon>Salinibacteraceae</taxon>
        <taxon>Salinibacter</taxon>
    </lineage>
</organism>
<sequence length="94" mass="10407">MSQWVLKLIKRHPTPDEVVEAGVETVAEIPYVTERRGPERLSTMPEAASLGRQIRTLDWLCRWSQRIFFGSKNASIGPEVGSGTESKIGGPLLS</sequence>
<gene>
    <name evidence="2" type="ORF">GGP82_001253</name>
</gene>
<proteinExistence type="predicted"/>
<protein>
    <submittedName>
        <fullName evidence="2">Uncharacterized protein</fullName>
    </submittedName>
</protein>
<dbReference type="Proteomes" id="UP001155034">
    <property type="component" value="Unassembled WGS sequence"/>
</dbReference>
<dbReference type="AlphaFoldDB" id="A0A9X2U232"/>
<evidence type="ECO:0000313" key="2">
    <source>
        <dbReference type="EMBL" id="MCS3864707.1"/>
    </source>
</evidence>
<evidence type="ECO:0000256" key="1">
    <source>
        <dbReference type="SAM" id="MobiDB-lite"/>
    </source>
</evidence>
<reference evidence="2" key="1">
    <citation type="submission" date="2022-08" db="EMBL/GenBank/DDBJ databases">
        <title>Genomic Encyclopedia of Type Strains, Phase V (KMG-V): Genome sequencing to study the core and pangenomes of soil and plant-associated prokaryotes.</title>
        <authorList>
            <person name="Whitman W."/>
        </authorList>
    </citation>
    <scope>NUCLEOTIDE SEQUENCE</scope>
    <source>
        <strain evidence="2">SP2016B</strain>
    </source>
</reference>
<dbReference type="EMBL" id="JANTYZ010000002">
    <property type="protein sequence ID" value="MCS3864707.1"/>
    <property type="molecule type" value="Genomic_DNA"/>
</dbReference>
<accession>A0A9X2U232</accession>
<evidence type="ECO:0000313" key="3">
    <source>
        <dbReference type="Proteomes" id="UP001155034"/>
    </source>
</evidence>